<evidence type="ECO:0000313" key="2">
    <source>
        <dbReference type="Proteomes" id="UP001419084"/>
    </source>
</evidence>
<dbReference type="EMBL" id="BRPJ01000066">
    <property type="protein sequence ID" value="GLB31372.1"/>
    <property type="molecule type" value="Genomic_DNA"/>
</dbReference>
<name>A0ABQ5M986_9FIRM</name>
<dbReference type="NCBIfam" id="TIGR03214">
    <property type="entry name" value="ura-cupin"/>
    <property type="match status" value="1"/>
</dbReference>
<reference evidence="1 2" key="1">
    <citation type="journal article" date="2024" name="Int. J. Syst. Evol. Microbiol.">
        <title>Lacrimispora brassicae sp. nov. isolated from fermented cabbage, and proposal of Clostridium indicum Gundawar et al. 2019 and Clostridium methoxybenzovorans Mechichi et al. 1999 as heterotypic synonyms of Lacrimispora amygdalina (Parshina et al. 2003) Haas and Blanchard 2020 and Lacrimispora indolis (McClung and McCoy 1957) Haas and Blanchard 2020, respectively.</title>
        <authorList>
            <person name="Kobayashi H."/>
            <person name="Tanizawa Y."/>
            <person name="Sakamoto M."/>
            <person name="Ohkuma M."/>
            <person name="Tohno M."/>
        </authorList>
    </citation>
    <scope>NUCLEOTIDE SEQUENCE [LARGE SCALE GENOMIC DNA]</scope>
    <source>
        <strain evidence="1 2">DSM 12857</strain>
    </source>
</reference>
<proteinExistence type="predicted"/>
<dbReference type="SUPFAM" id="SSF51182">
    <property type="entry name" value="RmlC-like cupins"/>
    <property type="match status" value="1"/>
</dbReference>
<dbReference type="Proteomes" id="UP001419084">
    <property type="component" value="Unassembled WGS sequence"/>
</dbReference>
<dbReference type="InterPro" id="IPR011051">
    <property type="entry name" value="RmlC_Cupin_sf"/>
</dbReference>
<dbReference type="InterPro" id="IPR014710">
    <property type="entry name" value="RmlC-like_jellyroll"/>
</dbReference>
<dbReference type="PANTHER" id="PTHR34571">
    <property type="entry name" value="(S)-UREIDOGLYCINE AMINOHYDROLASE"/>
    <property type="match status" value="1"/>
</dbReference>
<dbReference type="InterPro" id="IPR017627">
    <property type="entry name" value="UGHY"/>
</dbReference>
<accession>A0ABQ5M986</accession>
<sequence>MNMTKWKVRKFIMSYLNGQTGYRDELLTTRSVVKKENYVLIEPDGIVKNMIPGYEKCDVTILGSPQMGASFVDYLITVRDGGYNSAFGGEGLESFIYVMEGSIKVKNADKEEVLTGGGYIYSPASKKVSFVNAGKEDAKLFAYKRRYEELAGYCAYTVVGNSNDLPWIPYEGMENCYIRNLLPAAENFGFDMNMHILKFHLGASHGYIETHIQEHGMYFLTGSAMYRLDNDWVPVKKGDYVFMDAYCPQACYAVGREEDLTYLYSKDCNRDVKL</sequence>
<dbReference type="CDD" id="cd02212">
    <property type="entry name" value="cupin_UGlyAH_C"/>
    <property type="match status" value="1"/>
</dbReference>
<gene>
    <name evidence="1" type="ORF">LAD12857_32950</name>
</gene>
<protein>
    <recommendedName>
        <fullName evidence="3">(S)-ureidoglycine aminohydrolase</fullName>
    </recommendedName>
</protein>
<dbReference type="PANTHER" id="PTHR34571:SF1">
    <property type="entry name" value="(S)-UREIDOGLYCINE AMINOHYDROLASE"/>
    <property type="match status" value="1"/>
</dbReference>
<dbReference type="InterPro" id="IPR044704">
    <property type="entry name" value="UGlyAH_cupin_N"/>
</dbReference>
<evidence type="ECO:0000313" key="1">
    <source>
        <dbReference type="EMBL" id="GLB31372.1"/>
    </source>
</evidence>
<keyword evidence="2" id="KW-1185">Reference proteome</keyword>
<comment type="caution">
    <text evidence="1">The sequence shown here is derived from an EMBL/GenBank/DDBJ whole genome shotgun (WGS) entry which is preliminary data.</text>
</comment>
<dbReference type="Gene3D" id="2.60.120.10">
    <property type="entry name" value="Jelly Rolls"/>
    <property type="match status" value="2"/>
</dbReference>
<dbReference type="CDD" id="cd02211">
    <property type="entry name" value="cupin_UGlyAH_N"/>
    <property type="match status" value="1"/>
</dbReference>
<dbReference type="InterPro" id="IPR044697">
    <property type="entry name" value="UGlyAH_cupin_C"/>
</dbReference>
<organism evidence="1 2">
    <name type="scientific">Lacrimispora amygdalina</name>
    <dbReference type="NCBI Taxonomy" id="253257"/>
    <lineage>
        <taxon>Bacteria</taxon>
        <taxon>Bacillati</taxon>
        <taxon>Bacillota</taxon>
        <taxon>Clostridia</taxon>
        <taxon>Lachnospirales</taxon>
        <taxon>Lachnospiraceae</taxon>
        <taxon>Lacrimispora</taxon>
    </lineage>
</organism>
<evidence type="ECO:0008006" key="3">
    <source>
        <dbReference type="Google" id="ProtNLM"/>
    </source>
</evidence>